<evidence type="ECO:0000256" key="4">
    <source>
        <dbReference type="ARBA" id="ARBA00022475"/>
    </source>
</evidence>
<comment type="subcellular location">
    <subcellularLocation>
        <location evidence="1 9">Cell membrane</location>
        <topology evidence="1 9">Multi-pass membrane protein</topology>
    </subcellularLocation>
</comment>
<feature type="transmembrane region" description="Helical" evidence="9">
    <location>
        <begin position="93"/>
        <end position="121"/>
    </location>
</feature>
<dbReference type="InterPro" id="IPR047817">
    <property type="entry name" value="ABC2_TM_bact-type"/>
</dbReference>
<evidence type="ECO:0000256" key="2">
    <source>
        <dbReference type="ARBA" id="ARBA00007783"/>
    </source>
</evidence>
<evidence type="ECO:0000256" key="1">
    <source>
        <dbReference type="ARBA" id="ARBA00004651"/>
    </source>
</evidence>
<evidence type="ECO:0000313" key="12">
    <source>
        <dbReference type="Proteomes" id="UP001499993"/>
    </source>
</evidence>
<gene>
    <name evidence="11" type="ORF">GCM10023224_09290</name>
</gene>
<dbReference type="PANTHER" id="PTHR30294:SF38">
    <property type="entry name" value="TRANSPORT PERMEASE PROTEIN"/>
    <property type="match status" value="1"/>
</dbReference>
<keyword evidence="4 9" id="KW-1003">Cell membrane</keyword>
<feature type="transmembrane region" description="Helical" evidence="9">
    <location>
        <begin position="53"/>
        <end position="72"/>
    </location>
</feature>
<evidence type="ECO:0000256" key="9">
    <source>
        <dbReference type="RuleBase" id="RU361157"/>
    </source>
</evidence>
<protein>
    <recommendedName>
        <fullName evidence="9">Transport permease protein</fullName>
    </recommendedName>
</protein>
<dbReference type="Proteomes" id="UP001499993">
    <property type="component" value="Unassembled WGS sequence"/>
</dbReference>
<dbReference type="RefSeq" id="WP_345555605.1">
    <property type="nucleotide sequence ID" value="NZ_BAABIK010000003.1"/>
</dbReference>
<comment type="similarity">
    <text evidence="2 9">Belongs to the ABC-2 integral membrane protein family.</text>
</comment>
<dbReference type="PROSITE" id="PS51012">
    <property type="entry name" value="ABC_TM2"/>
    <property type="match status" value="1"/>
</dbReference>
<evidence type="ECO:0000256" key="8">
    <source>
        <dbReference type="ARBA" id="ARBA00023251"/>
    </source>
</evidence>
<proteinExistence type="inferred from homology"/>
<dbReference type="PIRSF" id="PIRSF006648">
    <property type="entry name" value="DrrB"/>
    <property type="match status" value="1"/>
</dbReference>
<comment type="caution">
    <text evidence="11">The sequence shown here is derived from an EMBL/GenBank/DDBJ whole genome shotgun (WGS) entry which is preliminary data.</text>
</comment>
<sequence>MSPAAAATAARILRQLRHDPRTVVLLVAVPAVLLALLRYVFDDERFFDRLAPQLVAVFPFVVLFLVTSMATLRERQSGTLERLMTLPVGKLDLLFGYAAAFGLVAVVQVTVVVAAALGLGMEIEGGLWVLGAIALADALLGIALGLFASAFARTEFQVVQFMPAFVMPQILLCGLFAPREDMQAILEALSYAMPLSYAVEAIGDAASSTDVTGDLMANTGVVLGCAVLALVLGAATLRRRTP</sequence>
<reference evidence="12" key="1">
    <citation type="journal article" date="2019" name="Int. J. Syst. Evol. Microbiol.">
        <title>The Global Catalogue of Microorganisms (GCM) 10K type strain sequencing project: providing services to taxonomists for standard genome sequencing and annotation.</title>
        <authorList>
            <consortium name="The Broad Institute Genomics Platform"/>
            <consortium name="The Broad Institute Genome Sequencing Center for Infectious Disease"/>
            <person name="Wu L."/>
            <person name="Ma J."/>
        </authorList>
    </citation>
    <scope>NUCLEOTIDE SEQUENCE [LARGE SCALE GENOMIC DNA]</scope>
    <source>
        <strain evidence="12">JCM 18123</strain>
    </source>
</reference>
<evidence type="ECO:0000256" key="6">
    <source>
        <dbReference type="ARBA" id="ARBA00022989"/>
    </source>
</evidence>
<name>A0ABP9G893_9ACTN</name>
<keyword evidence="12" id="KW-1185">Reference proteome</keyword>
<feature type="transmembrane region" description="Helical" evidence="9">
    <location>
        <begin position="215"/>
        <end position="237"/>
    </location>
</feature>
<evidence type="ECO:0000259" key="10">
    <source>
        <dbReference type="PROSITE" id="PS51012"/>
    </source>
</evidence>
<feature type="domain" description="ABC transmembrane type-2" evidence="10">
    <location>
        <begin position="13"/>
        <end position="240"/>
    </location>
</feature>
<feature type="transmembrane region" description="Helical" evidence="9">
    <location>
        <begin position="158"/>
        <end position="177"/>
    </location>
</feature>
<dbReference type="InterPro" id="IPR051449">
    <property type="entry name" value="ABC-2_transporter_component"/>
</dbReference>
<feature type="transmembrane region" description="Helical" evidence="9">
    <location>
        <begin position="23"/>
        <end position="41"/>
    </location>
</feature>
<dbReference type="InterPro" id="IPR013525">
    <property type="entry name" value="ABC2_TM"/>
</dbReference>
<dbReference type="InterPro" id="IPR000412">
    <property type="entry name" value="ABC_2_transport"/>
</dbReference>
<evidence type="ECO:0000256" key="3">
    <source>
        <dbReference type="ARBA" id="ARBA00022448"/>
    </source>
</evidence>
<dbReference type="PANTHER" id="PTHR30294">
    <property type="entry name" value="MEMBRANE COMPONENT OF ABC TRANSPORTER YHHJ-RELATED"/>
    <property type="match status" value="1"/>
</dbReference>
<dbReference type="EMBL" id="BAABIK010000003">
    <property type="protein sequence ID" value="GAA4931461.1"/>
    <property type="molecule type" value="Genomic_DNA"/>
</dbReference>
<evidence type="ECO:0000313" key="11">
    <source>
        <dbReference type="EMBL" id="GAA4931461.1"/>
    </source>
</evidence>
<evidence type="ECO:0000256" key="7">
    <source>
        <dbReference type="ARBA" id="ARBA00023136"/>
    </source>
</evidence>
<keyword evidence="5 9" id="KW-0812">Transmembrane</keyword>
<keyword evidence="6 9" id="KW-1133">Transmembrane helix</keyword>
<keyword evidence="3 9" id="KW-0813">Transport</keyword>
<organism evidence="11 12">
    <name type="scientific">Streptomonospora halophila</name>
    <dbReference type="NCBI Taxonomy" id="427369"/>
    <lineage>
        <taxon>Bacteria</taxon>
        <taxon>Bacillati</taxon>
        <taxon>Actinomycetota</taxon>
        <taxon>Actinomycetes</taxon>
        <taxon>Streptosporangiales</taxon>
        <taxon>Nocardiopsidaceae</taxon>
        <taxon>Streptomonospora</taxon>
    </lineage>
</organism>
<keyword evidence="7 9" id="KW-0472">Membrane</keyword>
<dbReference type="Pfam" id="PF01061">
    <property type="entry name" value="ABC2_membrane"/>
    <property type="match status" value="1"/>
</dbReference>
<feature type="transmembrane region" description="Helical" evidence="9">
    <location>
        <begin position="127"/>
        <end position="151"/>
    </location>
</feature>
<accession>A0ABP9G893</accession>
<keyword evidence="8" id="KW-0046">Antibiotic resistance</keyword>
<evidence type="ECO:0000256" key="5">
    <source>
        <dbReference type="ARBA" id="ARBA00022692"/>
    </source>
</evidence>